<gene>
    <name evidence="3" type="ORF">AQPW35_39850</name>
</gene>
<evidence type="ECO:0000313" key="4">
    <source>
        <dbReference type="Proteomes" id="UP000301751"/>
    </source>
</evidence>
<dbReference type="PANTHER" id="PTHR34606">
    <property type="entry name" value="BON DOMAIN-CONTAINING PROTEIN"/>
    <property type="match status" value="1"/>
</dbReference>
<dbReference type="InterPro" id="IPR051686">
    <property type="entry name" value="Lipoprotein_DolP"/>
</dbReference>
<accession>A0A480ATM9</accession>
<evidence type="ECO:0000256" key="1">
    <source>
        <dbReference type="SAM" id="SignalP"/>
    </source>
</evidence>
<dbReference type="Gene3D" id="3.30.1340.30">
    <property type="match status" value="1"/>
</dbReference>
<dbReference type="AlphaFoldDB" id="A0A480ATM9"/>
<keyword evidence="1" id="KW-0732">Signal</keyword>
<dbReference type="SMART" id="SM00749">
    <property type="entry name" value="BON"/>
    <property type="match status" value="1"/>
</dbReference>
<organism evidence="3 4">
    <name type="scientific">Pseudaquabacterium pictum</name>
    <dbReference type="NCBI Taxonomy" id="2315236"/>
    <lineage>
        <taxon>Bacteria</taxon>
        <taxon>Pseudomonadati</taxon>
        <taxon>Pseudomonadota</taxon>
        <taxon>Betaproteobacteria</taxon>
        <taxon>Burkholderiales</taxon>
        <taxon>Sphaerotilaceae</taxon>
        <taxon>Pseudaquabacterium</taxon>
    </lineage>
</organism>
<proteinExistence type="predicted"/>
<feature type="domain" description="BON" evidence="2">
    <location>
        <begin position="39"/>
        <end position="107"/>
    </location>
</feature>
<sequence length="107" mass="10852">MLTAVATALAASLLVACNKAPEPTAPTPASSGTVGTQIDDAVITSNVKAALLGEPDIKSLDISVDTIKGEVKLTGLVDNQAQIDQAALVATRASGTTSVRNELRIKP</sequence>
<evidence type="ECO:0000313" key="3">
    <source>
        <dbReference type="EMBL" id="GCL64904.1"/>
    </source>
</evidence>
<dbReference type="Proteomes" id="UP000301751">
    <property type="component" value="Unassembled WGS sequence"/>
</dbReference>
<evidence type="ECO:0000259" key="2">
    <source>
        <dbReference type="PROSITE" id="PS50914"/>
    </source>
</evidence>
<protein>
    <submittedName>
        <fullName evidence="3">Lipoprotein</fullName>
    </submittedName>
</protein>
<dbReference type="InterPro" id="IPR007055">
    <property type="entry name" value="BON_dom"/>
</dbReference>
<reference evidence="4" key="1">
    <citation type="submission" date="2019-03" db="EMBL/GenBank/DDBJ databases">
        <title>Aquabacterium pictum sp.nov., the first bacteriochlorophyll a-containing freshwater bacterium in the genus Aquabacterium of the class Betaproteobacteria.</title>
        <authorList>
            <person name="Hirose S."/>
            <person name="Tank M."/>
            <person name="Hara E."/>
            <person name="Tamaki H."/>
            <person name="Takaichi S."/>
            <person name="Haruta S."/>
            <person name="Hanada S."/>
        </authorList>
    </citation>
    <scope>NUCLEOTIDE SEQUENCE [LARGE SCALE GENOMIC DNA]</scope>
    <source>
        <strain evidence="4">W35</strain>
    </source>
</reference>
<comment type="caution">
    <text evidence="3">The sequence shown here is derived from an EMBL/GenBank/DDBJ whole genome shotgun (WGS) entry which is preliminary data.</text>
</comment>
<keyword evidence="4" id="KW-1185">Reference proteome</keyword>
<dbReference type="Pfam" id="PF04972">
    <property type="entry name" value="BON"/>
    <property type="match status" value="1"/>
</dbReference>
<dbReference type="EMBL" id="BJCL01000012">
    <property type="protein sequence ID" value="GCL64904.1"/>
    <property type="molecule type" value="Genomic_DNA"/>
</dbReference>
<feature type="signal peptide" evidence="1">
    <location>
        <begin position="1"/>
        <end position="20"/>
    </location>
</feature>
<dbReference type="PANTHER" id="PTHR34606:SF16">
    <property type="entry name" value="BON DOMAIN-CONTAINING PROTEIN"/>
    <property type="match status" value="1"/>
</dbReference>
<dbReference type="PROSITE" id="PS50914">
    <property type="entry name" value="BON"/>
    <property type="match status" value="1"/>
</dbReference>
<dbReference type="InterPro" id="IPR014004">
    <property type="entry name" value="Transpt-assoc_nodulatn_dom_bac"/>
</dbReference>
<name>A0A480ATM9_9BURK</name>
<feature type="chain" id="PRO_5019744402" evidence="1">
    <location>
        <begin position="21"/>
        <end position="107"/>
    </location>
</feature>
<keyword evidence="3" id="KW-0449">Lipoprotein</keyword>